<name>A0ABS2THD6_9ACTO</name>
<dbReference type="Gene3D" id="3.40.50.300">
    <property type="entry name" value="P-loop containing nucleotide triphosphate hydrolases"/>
    <property type="match status" value="1"/>
</dbReference>
<dbReference type="Gene3D" id="1.10.3720.10">
    <property type="entry name" value="MetI-like"/>
    <property type="match status" value="1"/>
</dbReference>
<evidence type="ECO:0000256" key="8">
    <source>
        <dbReference type="ARBA" id="ARBA00022741"/>
    </source>
</evidence>
<keyword evidence="12 13" id="KW-0472">Membrane</keyword>
<dbReference type="InterPro" id="IPR000515">
    <property type="entry name" value="MetI-like"/>
</dbReference>
<evidence type="ECO:0000256" key="12">
    <source>
        <dbReference type="ARBA" id="ARBA00023136"/>
    </source>
</evidence>
<feature type="region of interest" description="Disordered" evidence="14">
    <location>
        <begin position="608"/>
        <end position="644"/>
    </location>
</feature>
<dbReference type="CDD" id="cd06261">
    <property type="entry name" value="TM_PBP2"/>
    <property type="match status" value="1"/>
</dbReference>
<dbReference type="SMART" id="SM00382">
    <property type="entry name" value="AAA"/>
    <property type="match status" value="1"/>
</dbReference>
<evidence type="ECO:0000313" key="17">
    <source>
        <dbReference type="EMBL" id="MBM9433513.1"/>
    </source>
</evidence>
<dbReference type="PROSITE" id="PS50928">
    <property type="entry name" value="ABC_TM1"/>
    <property type="match status" value="1"/>
</dbReference>
<keyword evidence="4 13" id="KW-0813">Transport</keyword>
<feature type="transmembrane region" description="Helical" evidence="13">
    <location>
        <begin position="88"/>
        <end position="111"/>
    </location>
</feature>
<dbReference type="RefSeq" id="WP_182170957.1">
    <property type="nucleotide sequence ID" value="NZ_CP059676.1"/>
</dbReference>
<dbReference type="Pfam" id="PF00005">
    <property type="entry name" value="ABC_tran"/>
    <property type="match status" value="1"/>
</dbReference>
<comment type="caution">
    <text evidence="17">The sequence shown here is derived from an EMBL/GenBank/DDBJ whole genome shotgun (WGS) entry which is preliminary data.</text>
</comment>
<dbReference type="SUPFAM" id="SSF161098">
    <property type="entry name" value="MetI-like"/>
    <property type="match status" value="1"/>
</dbReference>
<evidence type="ECO:0000256" key="13">
    <source>
        <dbReference type="RuleBase" id="RU363032"/>
    </source>
</evidence>
<dbReference type="PROSITE" id="PS50893">
    <property type="entry name" value="ABC_TRANSPORTER_2"/>
    <property type="match status" value="1"/>
</dbReference>
<keyword evidence="9" id="KW-0067">ATP-binding</keyword>
<feature type="region of interest" description="Disordered" evidence="14">
    <location>
        <begin position="679"/>
        <end position="705"/>
    </location>
</feature>
<evidence type="ECO:0000256" key="6">
    <source>
        <dbReference type="ARBA" id="ARBA00022519"/>
    </source>
</evidence>
<protein>
    <submittedName>
        <fullName evidence="17">Dipeptide/oligopeptide/nickel ABC transporter permease/ATP-binding protein</fullName>
    </submittedName>
</protein>
<evidence type="ECO:0000259" key="15">
    <source>
        <dbReference type="PROSITE" id="PS50893"/>
    </source>
</evidence>
<sequence>MRNKLTTKLSQPGIRLKGFSRMGWGSRIAVIVLILVGLSALLAPFLAPYPPEEVFLRGTPPNSEHLFGTDHVGRDVLSRILYGGRASLMVGLISTLIALVAGAIIGSIAAVVRRSLSEVIMRVMDVIMSIPGIALVATTVVVFQDPSRPERLITVIILAIAFVYTPQLTRIVRANVMSAYGEDYVNAVVVSGARAPWILIRHVLRNTAAPVLVFATVLVADAIILEASLTFIGAGLQETMVPTWGNVLSAAQPGVLRGEWWQALFPGIAIMLTVLCLNILSEGITDAMVAAPKSTVADKPRDDVEREADRLLIDPVVAYEAQRESLQARLDALREIELARTDRFIKQGTGTPLLEVRNLSIKFPRHGDVNVVDNVSFTVFPGETMGLVGESGCGKSITALAIMGLLDPRAELSGEVLYEGQDLLTMPARERQSLLGHELAMIYQDALSSLNPAMLISSQMKQMTKRGGTRTAEDLLTLVGLDPKRTLESYPHELSGGQRQRVLIAMALTRDPKLIIADEPTTALDVTVQKQVIELLNELREKLGFAMVFVSHDLALVAEVAHSITVMYAGQVVEQASTRELLTNPIHEYTRGLLGSVLSIEAGKGRLHQVPGTVPSPKDFPSGDRFAPRSSHPTIGLTTKPERRQVPGTDHYYAALPESAFVAVLDRDDVHEPVDESMLAEQAMRPAALGTDDELRSELGKEEEK</sequence>
<proteinExistence type="inferred from homology"/>
<dbReference type="InterPro" id="IPR027417">
    <property type="entry name" value="P-loop_NTPase"/>
</dbReference>
<keyword evidence="8" id="KW-0547">Nucleotide-binding</keyword>
<evidence type="ECO:0000259" key="16">
    <source>
        <dbReference type="PROSITE" id="PS50928"/>
    </source>
</evidence>
<dbReference type="InterPro" id="IPR017871">
    <property type="entry name" value="ABC_transporter-like_CS"/>
</dbReference>
<dbReference type="SUPFAM" id="SSF52540">
    <property type="entry name" value="P-loop containing nucleoside triphosphate hydrolases"/>
    <property type="match status" value="1"/>
</dbReference>
<evidence type="ECO:0000256" key="1">
    <source>
        <dbReference type="ARBA" id="ARBA00004141"/>
    </source>
</evidence>
<evidence type="ECO:0000256" key="4">
    <source>
        <dbReference type="ARBA" id="ARBA00022448"/>
    </source>
</evidence>
<dbReference type="CDD" id="cd03257">
    <property type="entry name" value="ABC_NikE_OppD_transporters"/>
    <property type="match status" value="1"/>
</dbReference>
<dbReference type="InterPro" id="IPR035906">
    <property type="entry name" value="MetI-like_sf"/>
</dbReference>
<feature type="transmembrane region" description="Helical" evidence="13">
    <location>
        <begin position="24"/>
        <end position="47"/>
    </location>
</feature>
<comment type="subcellular location">
    <subcellularLocation>
        <location evidence="13">Cell membrane</location>
        <topology evidence="13">Multi-pass membrane protein</topology>
    </subcellularLocation>
    <subcellularLocation>
        <location evidence="2">Cell membrane</location>
        <topology evidence="2">Peripheral membrane protein</topology>
    </subcellularLocation>
    <subcellularLocation>
        <location evidence="1">Membrane</location>
        <topology evidence="1">Multi-pass membrane protein</topology>
    </subcellularLocation>
</comment>
<evidence type="ECO:0000313" key="18">
    <source>
        <dbReference type="Proteomes" id="UP000705983"/>
    </source>
</evidence>
<comment type="similarity">
    <text evidence="13">Belongs to the binding-protein-dependent transport system permease family.</text>
</comment>
<comment type="similarity">
    <text evidence="3">Belongs to the ABC transporter superfamily.</text>
</comment>
<feature type="transmembrane region" description="Helical" evidence="13">
    <location>
        <begin position="149"/>
        <end position="165"/>
    </location>
</feature>
<dbReference type="InterPro" id="IPR050388">
    <property type="entry name" value="ABC_Ni/Peptide_Import"/>
</dbReference>
<keyword evidence="6" id="KW-0997">Cell inner membrane</keyword>
<dbReference type="PROSITE" id="PS00211">
    <property type="entry name" value="ABC_TRANSPORTER_1"/>
    <property type="match status" value="1"/>
</dbReference>
<keyword evidence="10" id="KW-1278">Translocase</keyword>
<dbReference type="InterPro" id="IPR013563">
    <property type="entry name" value="Oligopep_ABC_C"/>
</dbReference>
<dbReference type="PANTHER" id="PTHR43297">
    <property type="entry name" value="OLIGOPEPTIDE TRANSPORT ATP-BINDING PROTEIN APPD"/>
    <property type="match status" value="1"/>
</dbReference>
<keyword evidence="5" id="KW-1003">Cell membrane</keyword>
<feature type="domain" description="ABC transmembrane type-1" evidence="16">
    <location>
        <begin position="84"/>
        <end position="281"/>
    </location>
</feature>
<evidence type="ECO:0000256" key="2">
    <source>
        <dbReference type="ARBA" id="ARBA00004202"/>
    </source>
</evidence>
<dbReference type="InterPro" id="IPR003439">
    <property type="entry name" value="ABC_transporter-like_ATP-bd"/>
</dbReference>
<accession>A0ABS2THD6</accession>
<organism evidence="17 18">
    <name type="scientific">Flaviflexus equikiangi</name>
    <dbReference type="NCBI Taxonomy" id="2758573"/>
    <lineage>
        <taxon>Bacteria</taxon>
        <taxon>Bacillati</taxon>
        <taxon>Actinomycetota</taxon>
        <taxon>Actinomycetes</taxon>
        <taxon>Actinomycetales</taxon>
        <taxon>Actinomycetaceae</taxon>
        <taxon>Flaviflexus</taxon>
    </lineage>
</organism>
<feature type="transmembrane region" description="Helical" evidence="13">
    <location>
        <begin position="123"/>
        <end position="143"/>
    </location>
</feature>
<feature type="domain" description="ABC transporter" evidence="15">
    <location>
        <begin position="354"/>
        <end position="594"/>
    </location>
</feature>
<reference evidence="18" key="1">
    <citation type="submission" date="2021-02" db="EMBL/GenBank/DDBJ databases">
        <title>Leucobacter sp. CX169.</title>
        <authorList>
            <person name="Cheng Y."/>
        </authorList>
    </citation>
    <scope>NUCLEOTIDE SEQUENCE [LARGE SCALE GENOMIC DNA]</scope>
    <source>
        <strain evidence="18">JY899</strain>
    </source>
</reference>
<dbReference type="PANTHER" id="PTHR43297:SF14">
    <property type="entry name" value="ATPASE AAA-TYPE CORE DOMAIN-CONTAINING PROTEIN"/>
    <property type="match status" value="1"/>
</dbReference>
<keyword evidence="7 13" id="KW-0812">Transmembrane</keyword>
<evidence type="ECO:0000256" key="10">
    <source>
        <dbReference type="ARBA" id="ARBA00022967"/>
    </source>
</evidence>
<gene>
    <name evidence="17" type="ORF">JVW63_07375</name>
</gene>
<dbReference type="Proteomes" id="UP000705983">
    <property type="component" value="Unassembled WGS sequence"/>
</dbReference>
<dbReference type="NCBIfam" id="TIGR01727">
    <property type="entry name" value="oligo_HPY"/>
    <property type="match status" value="1"/>
</dbReference>
<dbReference type="EMBL" id="JAFFJS010000004">
    <property type="protein sequence ID" value="MBM9433513.1"/>
    <property type="molecule type" value="Genomic_DNA"/>
</dbReference>
<feature type="compositionally biased region" description="Basic and acidic residues" evidence="14">
    <location>
        <begin position="693"/>
        <end position="705"/>
    </location>
</feature>
<feature type="transmembrane region" description="Helical" evidence="13">
    <location>
        <begin position="211"/>
        <end position="236"/>
    </location>
</feature>
<evidence type="ECO:0000256" key="3">
    <source>
        <dbReference type="ARBA" id="ARBA00005417"/>
    </source>
</evidence>
<dbReference type="InterPro" id="IPR003593">
    <property type="entry name" value="AAA+_ATPase"/>
</dbReference>
<keyword evidence="18" id="KW-1185">Reference proteome</keyword>
<evidence type="ECO:0000256" key="11">
    <source>
        <dbReference type="ARBA" id="ARBA00022989"/>
    </source>
</evidence>
<keyword evidence="11 13" id="KW-1133">Transmembrane helix</keyword>
<dbReference type="Pfam" id="PF08352">
    <property type="entry name" value="oligo_HPY"/>
    <property type="match status" value="1"/>
</dbReference>
<dbReference type="Pfam" id="PF00528">
    <property type="entry name" value="BPD_transp_1"/>
    <property type="match status" value="1"/>
</dbReference>
<evidence type="ECO:0000256" key="7">
    <source>
        <dbReference type="ARBA" id="ARBA00022692"/>
    </source>
</evidence>
<evidence type="ECO:0000256" key="14">
    <source>
        <dbReference type="SAM" id="MobiDB-lite"/>
    </source>
</evidence>
<evidence type="ECO:0000256" key="9">
    <source>
        <dbReference type="ARBA" id="ARBA00022840"/>
    </source>
</evidence>
<evidence type="ECO:0000256" key="5">
    <source>
        <dbReference type="ARBA" id="ARBA00022475"/>
    </source>
</evidence>